<dbReference type="Gene3D" id="3.40.50.300">
    <property type="entry name" value="P-loop containing nucleotide triphosphate hydrolases"/>
    <property type="match status" value="2"/>
</dbReference>
<feature type="domain" description="AAA+ ATPase" evidence="4">
    <location>
        <begin position="277"/>
        <end position="404"/>
    </location>
</feature>
<evidence type="ECO:0000313" key="6">
    <source>
        <dbReference type="Proteomes" id="UP001652445"/>
    </source>
</evidence>
<dbReference type="InterPro" id="IPR050221">
    <property type="entry name" value="26S_Proteasome_ATPase"/>
</dbReference>
<keyword evidence="6" id="KW-1185">Reference proteome</keyword>
<dbReference type="SUPFAM" id="SSF52540">
    <property type="entry name" value="P-loop containing nucleoside triphosphate hydrolases"/>
    <property type="match status" value="2"/>
</dbReference>
<accession>A0ABT2UAP0</accession>
<evidence type="ECO:0000256" key="2">
    <source>
        <dbReference type="ARBA" id="ARBA00022741"/>
    </source>
</evidence>
<dbReference type="Pfam" id="PF22977">
    <property type="entry name" value="WHD"/>
    <property type="match status" value="1"/>
</dbReference>
<evidence type="ECO:0000256" key="1">
    <source>
        <dbReference type="ARBA" id="ARBA00006914"/>
    </source>
</evidence>
<evidence type="ECO:0000313" key="5">
    <source>
        <dbReference type="EMBL" id="MCU6791665.1"/>
    </source>
</evidence>
<dbReference type="InterPro" id="IPR054472">
    <property type="entry name" value="WHD"/>
</dbReference>
<dbReference type="CDD" id="cd19481">
    <property type="entry name" value="RecA-like_protease"/>
    <property type="match status" value="1"/>
</dbReference>
<gene>
    <name evidence="5" type="ORF">OB236_05925</name>
</gene>
<protein>
    <submittedName>
        <fullName evidence="5">ATP-binding protein</fullName>
    </submittedName>
</protein>
<dbReference type="EMBL" id="JAOQIO010000011">
    <property type="protein sequence ID" value="MCU6791665.1"/>
    <property type="molecule type" value="Genomic_DNA"/>
</dbReference>
<dbReference type="InterPro" id="IPR003959">
    <property type="entry name" value="ATPase_AAA_core"/>
</dbReference>
<dbReference type="InterPro" id="IPR027417">
    <property type="entry name" value="P-loop_NTPase"/>
</dbReference>
<dbReference type="InterPro" id="IPR003593">
    <property type="entry name" value="AAA+_ATPase"/>
</dbReference>
<comment type="similarity">
    <text evidence="1">Belongs to the AAA ATPase family.</text>
</comment>
<proteinExistence type="inferred from homology"/>
<name>A0ABT2UAP0_9BACL</name>
<keyword evidence="2" id="KW-0547">Nucleotide-binding</keyword>
<dbReference type="RefSeq" id="WP_262683180.1">
    <property type="nucleotide sequence ID" value="NZ_JAOQIO010000011.1"/>
</dbReference>
<reference evidence="5 6" key="1">
    <citation type="submission" date="2022-09" db="EMBL/GenBank/DDBJ databases">
        <authorList>
            <person name="Han X.L."/>
            <person name="Wang Q."/>
            <person name="Lu T."/>
        </authorList>
    </citation>
    <scope>NUCLEOTIDE SEQUENCE [LARGE SCALE GENOMIC DNA]</scope>
    <source>
        <strain evidence="5 6">WQ 127069</strain>
    </source>
</reference>
<dbReference type="Proteomes" id="UP001652445">
    <property type="component" value="Unassembled WGS sequence"/>
</dbReference>
<dbReference type="GO" id="GO:0005524">
    <property type="term" value="F:ATP binding"/>
    <property type="evidence" value="ECO:0007669"/>
    <property type="project" value="UniProtKB-KW"/>
</dbReference>
<organism evidence="5 6">
    <name type="scientific">Paenibacillus baimaensis</name>
    <dbReference type="NCBI Taxonomy" id="2982185"/>
    <lineage>
        <taxon>Bacteria</taxon>
        <taxon>Bacillati</taxon>
        <taxon>Bacillota</taxon>
        <taxon>Bacilli</taxon>
        <taxon>Bacillales</taxon>
        <taxon>Paenibacillaceae</taxon>
        <taxon>Paenibacillus</taxon>
    </lineage>
</organism>
<dbReference type="PANTHER" id="PTHR23073">
    <property type="entry name" value="26S PROTEASOME REGULATORY SUBUNIT"/>
    <property type="match status" value="1"/>
</dbReference>
<keyword evidence="3 5" id="KW-0067">ATP-binding</keyword>
<evidence type="ECO:0000259" key="4">
    <source>
        <dbReference type="SMART" id="SM00382"/>
    </source>
</evidence>
<sequence length="758" mass="87661">MINGRFEELISAEQGKLWDERGYASCWEHYADELQLLDLRLQWLYLRRKKRMTEWQADPFNGMFVSEEEFMGLINAAASLPEYDQEAELLLDRLHEAEEAVDRRLAQSGLTGIFLPLPYIERIFGMQEWERQCIMIALAVELDRKYERIFGFLIDDLTAKHPNISLLLQLACHDLEEMGAARLSLSPSGKLAKYMLYKEAGEQTTRSLLSKLVFLDRRMVRFLLDETVLHSEEELFRVTQRHALDTPLQQLRTGLELQDQLQTFVREMYAPGRKERKRIAFYIWGPSGAGKKLQVQHCCRSFGKPVLFADLSAMLLQDKPFDMLLDEVLREAILHQAILGLTHVEVLFPEEPDLLSRQRLEAVYHCLNSYNGLLFLLADRHQRLSSELKDRLVIDLEIPIPDDEQRHKLWESFALEHGLDYKVDWVVFGSKFRFTPGQINRALMLAQGFSAWNGSGNSEKTAHLDNRSGIDVVEAALYKACFMQVQHRLAKKAVRIQPKYAWEDIILPTEQKEQLRQACNQMKYRSIVYSRWGFERKLAYGKGLSMLFAGPPGTGKTMSAQVVANELQLELYKIDLSQVISKYIGETEKNLHEIFEEARLSNAILFFDETDALFGKRSEVKDSHDKYANIETAYLLQKMEEYEGITVLATNLLNNIDEAFIRRISYIIKFPFPDEEQREKIWRSMFPKEAPIGDDVDFKYVASKFQVAGGYIKNIAVSSAFMAADAGTVIGMRHILQAVKYEMQKTGKIWNKDDVDMY</sequence>
<dbReference type="SMART" id="SM00382">
    <property type="entry name" value="AAA"/>
    <property type="match status" value="2"/>
</dbReference>
<evidence type="ECO:0000256" key="3">
    <source>
        <dbReference type="ARBA" id="ARBA00022840"/>
    </source>
</evidence>
<feature type="domain" description="AAA+ ATPase" evidence="4">
    <location>
        <begin position="542"/>
        <end position="674"/>
    </location>
</feature>
<dbReference type="Pfam" id="PF00004">
    <property type="entry name" value="AAA"/>
    <property type="match status" value="1"/>
</dbReference>
<comment type="caution">
    <text evidence="5">The sequence shown here is derived from an EMBL/GenBank/DDBJ whole genome shotgun (WGS) entry which is preliminary data.</text>
</comment>